<evidence type="ECO:0000313" key="2">
    <source>
        <dbReference type="Proteomes" id="UP000051260"/>
    </source>
</evidence>
<dbReference type="STRING" id="1715692.RUE5091_00586"/>
<dbReference type="InterPro" id="IPR039437">
    <property type="entry name" value="FrzH/put_lumazine-bd"/>
</dbReference>
<gene>
    <name evidence="1" type="ORF">RUE5091_00586</name>
</gene>
<dbReference type="SUPFAM" id="SSF54427">
    <property type="entry name" value="NTF2-like"/>
    <property type="match status" value="1"/>
</dbReference>
<dbReference type="RefSeq" id="WP_058280392.1">
    <property type="nucleotide sequence ID" value="NZ_CYUD01000002.1"/>
</dbReference>
<dbReference type="Gene3D" id="3.10.450.50">
    <property type="match status" value="1"/>
</dbReference>
<keyword evidence="2" id="KW-1185">Reference proteome</keyword>
<proteinExistence type="predicted"/>
<organism evidence="1 2">
    <name type="scientific">Ruegeria denitrificans</name>
    <dbReference type="NCBI Taxonomy" id="1715692"/>
    <lineage>
        <taxon>Bacteria</taxon>
        <taxon>Pseudomonadati</taxon>
        <taxon>Pseudomonadota</taxon>
        <taxon>Alphaproteobacteria</taxon>
        <taxon>Rhodobacterales</taxon>
        <taxon>Roseobacteraceae</taxon>
        <taxon>Ruegeria</taxon>
    </lineage>
</organism>
<dbReference type="OrthoDB" id="7451095at2"/>
<dbReference type="EMBL" id="CYUD01000002">
    <property type="protein sequence ID" value="CUJ87757.1"/>
    <property type="molecule type" value="Genomic_DNA"/>
</dbReference>
<protein>
    <submittedName>
        <fullName evidence="1">Putative lumazine-binding protein</fullName>
    </submittedName>
</protein>
<sequence>MTPADHKKVGELMEAYFEGLHQADSTMLRRVFHPQLAYVCATEGDELYLDLETYMGRVDGREPPARRGDPREEEVLEIAFASDRLARVSARMTMMGRDFHDLLTLVRYGTEWRIVAKVFSYVPRKD</sequence>
<evidence type="ECO:0000313" key="1">
    <source>
        <dbReference type="EMBL" id="CUJ87757.1"/>
    </source>
</evidence>
<reference evidence="2" key="1">
    <citation type="submission" date="2015-09" db="EMBL/GenBank/DDBJ databases">
        <authorList>
            <person name="Rodrigo-Torres L."/>
            <person name="Arahal D.R."/>
        </authorList>
    </citation>
    <scope>NUCLEOTIDE SEQUENCE [LARGE SCALE GENOMIC DNA]</scope>
    <source>
        <strain evidence="2">CECT 5091</strain>
    </source>
</reference>
<dbReference type="InterPro" id="IPR032710">
    <property type="entry name" value="NTF2-like_dom_sf"/>
</dbReference>
<name>A0A0P1IMX7_9RHOB</name>
<dbReference type="Proteomes" id="UP000051260">
    <property type="component" value="Unassembled WGS sequence"/>
</dbReference>
<accession>A0A0P1IMX7</accession>
<dbReference type="Pfam" id="PF12893">
    <property type="entry name" value="Lumazine_bd_2"/>
    <property type="match status" value="1"/>
</dbReference>
<dbReference type="AlphaFoldDB" id="A0A0P1IMX7"/>